<sequence>MCNDQNSVVDIDPQTVCGYDPCSVAKCITMPYATCVSDFKCKPVFFDSEEKRVDSCKGTELYLTINPDSVCRFNPCKYTTCMTSTPAKCVVDTKCQPVFLNAFGKRMSCKGVFKVAARYICGHNPCSSAMCKSEPSARCLVDHECKPVFVNIEKRVYKQCSERGQIVKGHHHNVDDDGDDNDNDDDDDDQLRQLMKGKHMKNKEQESDENEEIENKDDGEEQDDNIPEKKSKIKIPARFIGKR</sequence>
<evidence type="ECO:0000256" key="1">
    <source>
        <dbReference type="SAM" id="MobiDB-lite"/>
    </source>
</evidence>
<dbReference type="KEGG" id="aten:116293278"/>
<keyword evidence="2" id="KW-1185">Reference proteome</keyword>
<dbReference type="OrthoDB" id="5984595at2759"/>
<dbReference type="AlphaFoldDB" id="A0A6P8HNF7"/>
<name>A0A6P8HNF7_ACTTE</name>
<feature type="compositionally biased region" description="Basic residues" evidence="1">
    <location>
        <begin position="231"/>
        <end position="243"/>
    </location>
</feature>
<proteinExistence type="predicted"/>
<evidence type="ECO:0000313" key="2">
    <source>
        <dbReference type="Proteomes" id="UP000515163"/>
    </source>
</evidence>
<feature type="compositionally biased region" description="Acidic residues" evidence="1">
    <location>
        <begin position="176"/>
        <end position="189"/>
    </location>
</feature>
<gene>
    <name evidence="3" type="primary">LOC116293278</name>
</gene>
<accession>A0A6P8HNF7</accession>
<dbReference type="RefSeq" id="XP_031556543.1">
    <property type="nucleotide sequence ID" value="XM_031700683.1"/>
</dbReference>
<feature type="region of interest" description="Disordered" evidence="1">
    <location>
        <begin position="168"/>
        <end position="243"/>
    </location>
</feature>
<reference evidence="3" key="1">
    <citation type="submission" date="2025-08" db="UniProtKB">
        <authorList>
            <consortium name="RefSeq"/>
        </authorList>
    </citation>
    <scope>IDENTIFICATION</scope>
</reference>
<feature type="compositionally biased region" description="Acidic residues" evidence="1">
    <location>
        <begin position="206"/>
        <end position="225"/>
    </location>
</feature>
<dbReference type="GeneID" id="116293278"/>
<protein>
    <submittedName>
        <fullName evidence="3">Nucleolin-like</fullName>
    </submittedName>
</protein>
<evidence type="ECO:0000313" key="3">
    <source>
        <dbReference type="RefSeq" id="XP_031556543.1"/>
    </source>
</evidence>
<organism evidence="2 3">
    <name type="scientific">Actinia tenebrosa</name>
    <name type="common">Australian red waratah sea anemone</name>
    <dbReference type="NCBI Taxonomy" id="6105"/>
    <lineage>
        <taxon>Eukaryota</taxon>
        <taxon>Metazoa</taxon>
        <taxon>Cnidaria</taxon>
        <taxon>Anthozoa</taxon>
        <taxon>Hexacorallia</taxon>
        <taxon>Actiniaria</taxon>
        <taxon>Actiniidae</taxon>
        <taxon>Actinia</taxon>
    </lineage>
</organism>
<dbReference type="Proteomes" id="UP000515163">
    <property type="component" value="Unplaced"/>
</dbReference>
<dbReference type="InParanoid" id="A0A6P8HNF7"/>